<dbReference type="AlphaFoldDB" id="A0A1Y2DSZ9"/>
<dbReference type="PANTHER" id="PTHR43283:SF17">
    <property type="entry name" value="(LOVD), PUTATIVE (AFU_ORTHOLOGUE AFUA_5G00920)-RELATED"/>
    <property type="match status" value="1"/>
</dbReference>
<dbReference type="Pfam" id="PF00144">
    <property type="entry name" value="Beta-lactamase"/>
    <property type="match status" value="1"/>
</dbReference>
<dbReference type="PANTHER" id="PTHR43283">
    <property type="entry name" value="BETA-LACTAMASE-RELATED"/>
    <property type="match status" value="1"/>
</dbReference>
<evidence type="ECO:0000313" key="5">
    <source>
        <dbReference type="EMBL" id="ORY62391.1"/>
    </source>
</evidence>
<keyword evidence="2" id="KW-0378">Hydrolase</keyword>
<sequence>MEKLDHILQSHVVAPDETEVKNKLLAAGLILVDRNGILYSNAEGRLGFDANSPAYTTDSMSWIASMTKLITATCVLQLVERGLVGIDEDVRPKVPQLAAMQILRGFDDHDQPILEDNTKPITVRHLLSHTLGLGYDLADPDLNKWSASVGRTDNNLHWTLAGFMTPLKFAPGEGWYYGAAYDWAGHLLTIITGQPLSVYMQKHIFDALGMDSTTFWPKQILGSGDRMLQFAFRDDSQDGDPKVLEPGPTPLPEEHEMESGGAGLFSTPGDYAKFLHATLTHKLLSKETTNLLFEPQLNETQRGMLAAIADWAHEAFTPEFPLGVKLDHGLGGVINVEDVEGKRRRGSMMWSGMSNGRWWIDRETGVAAAIFTCVLPHGNKVLTEIWDEVERFVYGELMRK</sequence>
<dbReference type="STRING" id="1141098.A0A1Y2DSZ9"/>
<dbReference type="InParanoid" id="A0A1Y2DSZ9"/>
<dbReference type="InterPro" id="IPR001466">
    <property type="entry name" value="Beta-lactam-related"/>
</dbReference>
<evidence type="ECO:0000313" key="6">
    <source>
        <dbReference type="Proteomes" id="UP000193689"/>
    </source>
</evidence>
<accession>A0A1Y2DSZ9</accession>
<evidence type="ECO:0000259" key="4">
    <source>
        <dbReference type="Pfam" id="PF00144"/>
    </source>
</evidence>
<comment type="similarity">
    <text evidence="1">Belongs to the class-A beta-lactamase family.</text>
</comment>
<dbReference type="RefSeq" id="XP_040714227.1">
    <property type="nucleotide sequence ID" value="XM_040854377.1"/>
</dbReference>
<dbReference type="InterPro" id="IPR050789">
    <property type="entry name" value="Diverse_Enzym_Activities"/>
</dbReference>
<dbReference type="SUPFAM" id="SSF56601">
    <property type="entry name" value="beta-lactamase/transpeptidase-like"/>
    <property type="match status" value="1"/>
</dbReference>
<proteinExistence type="inferred from homology"/>
<name>A0A1Y2DSZ9_9PEZI</name>
<dbReference type="InterPro" id="IPR012338">
    <property type="entry name" value="Beta-lactam/transpept-like"/>
</dbReference>
<dbReference type="EMBL" id="MCFJ01000009">
    <property type="protein sequence ID" value="ORY62391.1"/>
    <property type="molecule type" value="Genomic_DNA"/>
</dbReference>
<dbReference type="GeneID" id="63770589"/>
<evidence type="ECO:0000256" key="3">
    <source>
        <dbReference type="SAM" id="MobiDB-lite"/>
    </source>
</evidence>
<dbReference type="GO" id="GO:0016787">
    <property type="term" value="F:hydrolase activity"/>
    <property type="evidence" value="ECO:0007669"/>
    <property type="project" value="UniProtKB-KW"/>
</dbReference>
<evidence type="ECO:0000256" key="1">
    <source>
        <dbReference type="ARBA" id="ARBA00009009"/>
    </source>
</evidence>
<organism evidence="5 6">
    <name type="scientific">Pseudomassariella vexata</name>
    <dbReference type="NCBI Taxonomy" id="1141098"/>
    <lineage>
        <taxon>Eukaryota</taxon>
        <taxon>Fungi</taxon>
        <taxon>Dikarya</taxon>
        <taxon>Ascomycota</taxon>
        <taxon>Pezizomycotina</taxon>
        <taxon>Sordariomycetes</taxon>
        <taxon>Xylariomycetidae</taxon>
        <taxon>Amphisphaeriales</taxon>
        <taxon>Pseudomassariaceae</taxon>
        <taxon>Pseudomassariella</taxon>
    </lineage>
</organism>
<keyword evidence="6" id="KW-1185">Reference proteome</keyword>
<protein>
    <submittedName>
        <fullName evidence="5">Beta-lactamase/transpeptidase-like protein</fullName>
    </submittedName>
</protein>
<dbReference type="OrthoDB" id="428260at2759"/>
<feature type="region of interest" description="Disordered" evidence="3">
    <location>
        <begin position="235"/>
        <end position="260"/>
    </location>
</feature>
<dbReference type="Proteomes" id="UP000193689">
    <property type="component" value="Unassembled WGS sequence"/>
</dbReference>
<gene>
    <name evidence="5" type="ORF">BCR38DRAFT_239056</name>
</gene>
<feature type="domain" description="Beta-lactamase-related" evidence="4">
    <location>
        <begin position="24"/>
        <end position="372"/>
    </location>
</feature>
<evidence type="ECO:0000256" key="2">
    <source>
        <dbReference type="ARBA" id="ARBA00022801"/>
    </source>
</evidence>
<dbReference type="Gene3D" id="3.40.710.10">
    <property type="entry name" value="DD-peptidase/beta-lactamase superfamily"/>
    <property type="match status" value="1"/>
</dbReference>
<reference evidence="5 6" key="1">
    <citation type="submission" date="2016-07" db="EMBL/GenBank/DDBJ databases">
        <title>Pervasive Adenine N6-methylation of Active Genes in Fungi.</title>
        <authorList>
            <consortium name="DOE Joint Genome Institute"/>
            <person name="Mondo S.J."/>
            <person name="Dannebaum R.O."/>
            <person name="Kuo R.C."/>
            <person name="Labutti K."/>
            <person name="Haridas S."/>
            <person name="Kuo A."/>
            <person name="Salamov A."/>
            <person name="Ahrendt S.R."/>
            <person name="Lipzen A."/>
            <person name="Sullivan W."/>
            <person name="Andreopoulos W.B."/>
            <person name="Clum A."/>
            <person name="Lindquist E."/>
            <person name="Daum C."/>
            <person name="Ramamoorthy G.K."/>
            <person name="Gryganskyi A."/>
            <person name="Culley D."/>
            <person name="Magnuson J.K."/>
            <person name="James T.Y."/>
            <person name="O'Malley M.A."/>
            <person name="Stajich J.E."/>
            <person name="Spatafora J.W."/>
            <person name="Visel A."/>
            <person name="Grigoriev I.V."/>
        </authorList>
    </citation>
    <scope>NUCLEOTIDE SEQUENCE [LARGE SCALE GENOMIC DNA]</scope>
    <source>
        <strain evidence="5 6">CBS 129021</strain>
    </source>
</reference>
<comment type="caution">
    <text evidence="5">The sequence shown here is derived from an EMBL/GenBank/DDBJ whole genome shotgun (WGS) entry which is preliminary data.</text>
</comment>